<evidence type="ECO:0000256" key="6">
    <source>
        <dbReference type="ARBA" id="ARBA00048117"/>
    </source>
</evidence>
<dbReference type="PRINTS" id="PR00789">
    <property type="entry name" value="OSIALOPTASE"/>
</dbReference>
<evidence type="ECO:0000256" key="5">
    <source>
        <dbReference type="ARBA" id="ARBA00023315"/>
    </source>
</evidence>
<gene>
    <name evidence="9" type="ORF">D9756_007397</name>
</gene>
<keyword evidence="3 7" id="KW-0819">tRNA processing</keyword>
<evidence type="ECO:0000313" key="9">
    <source>
        <dbReference type="EMBL" id="KAF5351812.1"/>
    </source>
</evidence>
<sequence length="380" mass="41589">MSIRSSSKHFLKTLFACSSSSKRCFNVLAIETSADDTCAAVVNSSRKILSNVVIKQNDIHKGYGGIHALLAIHEHMRNMPFAVKRALTEAGLDPVRDIDGIAFTRGPGMNGCLAVGCNAAKTLALTLGKPLVGAHHMQGHALTPLLTSEEPPKFPFLTLLISGGHTLLLLATSNTEFKILATTVDGAIGRCIDRVARSLELEWGSQGPGAALENFVNEDPNPDVSDIPPIPKITPGRLFFSFGGYHSWMECFLRAEGGIEMFDISRKRQLARAFQASVFAHLEEKVLLGLKWCAEQDILIQDLVVSGGVASNQHLRERLHQCLDSSRSYQPIRLVFPPVHLCTDNAVMIAWAAMHRFLAGDHDTYDIIPRSKWSIEEISG</sequence>
<dbReference type="InterPro" id="IPR017861">
    <property type="entry name" value="KAE1/TsaD"/>
</dbReference>
<comment type="cofactor">
    <cofactor evidence="7">
        <name>a divalent metal cation</name>
        <dbReference type="ChEBI" id="CHEBI:60240"/>
    </cofactor>
    <text evidence="7">Binds 1 divalent metal cation per subunit.</text>
</comment>
<comment type="catalytic activity">
    <reaction evidence="6 7">
        <text>L-threonylcarbamoyladenylate + adenosine(37) in tRNA = N(6)-L-threonylcarbamoyladenosine(37) in tRNA + AMP + H(+)</text>
        <dbReference type="Rhea" id="RHEA:37059"/>
        <dbReference type="Rhea" id="RHEA-COMP:10162"/>
        <dbReference type="Rhea" id="RHEA-COMP:10163"/>
        <dbReference type="ChEBI" id="CHEBI:15378"/>
        <dbReference type="ChEBI" id="CHEBI:73682"/>
        <dbReference type="ChEBI" id="CHEBI:74411"/>
        <dbReference type="ChEBI" id="CHEBI:74418"/>
        <dbReference type="ChEBI" id="CHEBI:456215"/>
        <dbReference type="EC" id="2.3.1.234"/>
    </reaction>
</comment>
<dbReference type="InterPro" id="IPR022450">
    <property type="entry name" value="TsaD"/>
</dbReference>
<evidence type="ECO:0000256" key="7">
    <source>
        <dbReference type="HAMAP-Rule" id="MF_03179"/>
    </source>
</evidence>
<keyword evidence="2 7" id="KW-0808">Transferase</keyword>
<dbReference type="InterPro" id="IPR043129">
    <property type="entry name" value="ATPase_NBD"/>
</dbReference>
<dbReference type="GO" id="GO:0072670">
    <property type="term" value="P:mitochondrial tRNA threonylcarbamoyladenosine modification"/>
    <property type="evidence" value="ECO:0007669"/>
    <property type="project" value="TreeGrafter"/>
</dbReference>
<dbReference type="InterPro" id="IPR000905">
    <property type="entry name" value="Gcp-like_dom"/>
</dbReference>
<name>A0A8H5D1B0_9AGAR</name>
<dbReference type="HAMAP" id="MF_01445">
    <property type="entry name" value="TsaD"/>
    <property type="match status" value="1"/>
</dbReference>
<proteinExistence type="inferred from homology"/>
<dbReference type="EC" id="2.3.1.234" evidence="1"/>
<protein>
    <recommendedName>
        <fullName evidence="1">N(6)-L-threonylcarbamoyladenine synthase</fullName>
        <ecNumber evidence="1">2.3.1.234</ecNumber>
    </recommendedName>
</protein>
<dbReference type="InterPro" id="IPR017860">
    <property type="entry name" value="Peptidase_M22_CS"/>
</dbReference>
<comment type="caution">
    <text evidence="9">The sequence shown here is derived from an EMBL/GenBank/DDBJ whole genome shotgun (WGS) entry which is preliminary data.</text>
</comment>
<dbReference type="Pfam" id="PF00814">
    <property type="entry name" value="TsaD"/>
    <property type="match status" value="1"/>
</dbReference>
<dbReference type="AlphaFoldDB" id="A0A8H5D1B0"/>
<dbReference type="PANTHER" id="PTHR11735">
    <property type="entry name" value="TRNA N6-ADENOSINE THREONYLCARBAMOYLTRANSFERASE"/>
    <property type="match status" value="1"/>
</dbReference>
<keyword evidence="7" id="KW-0496">Mitochondrion</keyword>
<evidence type="ECO:0000256" key="1">
    <source>
        <dbReference type="ARBA" id="ARBA00012156"/>
    </source>
</evidence>
<comment type="subunit">
    <text evidence="7">Homodimer.</text>
</comment>
<comment type="subcellular location">
    <subcellularLocation>
        <location evidence="7">Mitochondrion</location>
    </subcellularLocation>
</comment>
<dbReference type="OrthoDB" id="10259622at2759"/>
<keyword evidence="4 7" id="KW-0479">Metal-binding</keyword>
<dbReference type="GO" id="GO:0005739">
    <property type="term" value="C:mitochondrion"/>
    <property type="evidence" value="ECO:0007669"/>
    <property type="project" value="UniProtKB-SubCell"/>
</dbReference>
<dbReference type="GO" id="GO:0046872">
    <property type="term" value="F:metal ion binding"/>
    <property type="evidence" value="ECO:0007669"/>
    <property type="project" value="UniProtKB-KW"/>
</dbReference>
<evidence type="ECO:0000259" key="8">
    <source>
        <dbReference type="Pfam" id="PF00814"/>
    </source>
</evidence>
<organism evidence="9 10">
    <name type="scientific">Leucocoprinus leucothites</name>
    <dbReference type="NCBI Taxonomy" id="201217"/>
    <lineage>
        <taxon>Eukaryota</taxon>
        <taxon>Fungi</taxon>
        <taxon>Dikarya</taxon>
        <taxon>Basidiomycota</taxon>
        <taxon>Agaricomycotina</taxon>
        <taxon>Agaricomycetes</taxon>
        <taxon>Agaricomycetidae</taxon>
        <taxon>Agaricales</taxon>
        <taxon>Agaricineae</taxon>
        <taxon>Agaricaceae</taxon>
        <taxon>Leucocoprinus</taxon>
    </lineage>
</organism>
<dbReference type="CDD" id="cd24134">
    <property type="entry name" value="ASKHA_NBD_OSGEPL1_QRI7_euk"/>
    <property type="match status" value="1"/>
</dbReference>
<dbReference type="NCBIfam" id="TIGR00329">
    <property type="entry name" value="gcp_kae1"/>
    <property type="match status" value="1"/>
</dbReference>
<dbReference type="GO" id="GO:0061711">
    <property type="term" value="F:tRNA N(6)-L-threonylcarbamoyladenine synthase activity"/>
    <property type="evidence" value="ECO:0007669"/>
    <property type="project" value="UniProtKB-EC"/>
</dbReference>
<comment type="function">
    <text evidence="7">Required for the formation of a threonylcarbamoyl group on adenosine at position 37 (t(6)A37) in mitochondrial tRNAs that read codons beginning with adenine. Probably involved in the transfer of the threonylcarbamoyl moiety of threonylcarbamoyl-AMP (TC-AMP) to the N6 group of A37. Involved in mitochondrial genome maintenance.</text>
</comment>
<evidence type="ECO:0000256" key="2">
    <source>
        <dbReference type="ARBA" id="ARBA00022679"/>
    </source>
</evidence>
<evidence type="ECO:0000256" key="4">
    <source>
        <dbReference type="ARBA" id="ARBA00022723"/>
    </source>
</evidence>
<dbReference type="Gene3D" id="3.30.420.40">
    <property type="match status" value="2"/>
</dbReference>
<dbReference type="EMBL" id="JAACJO010000012">
    <property type="protein sequence ID" value="KAF5351812.1"/>
    <property type="molecule type" value="Genomic_DNA"/>
</dbReference>
<dbReference type="PANTHER" id="PTHR11735:SF6">
    <property type="entry name" value="TRNA N6-ADENOSINE THREONYLCARBAMOYLTRANSFERASE, MITOCHONDRIAL"/>
    <property type="match status" value="1"/>
</dbReference>
<keyword evidence="5 7" id="KW-0012">Acyltransferase</keyword>
<evidence type="ECO:0000256" key="3">
    <source>
        <dbReference type="ARBA" id="ARBA00022694"/>
    </source>
</evidence>
<accession>A0A8H5D1B0</accession>
<reference evidence="9 10" key="1">
    <citation type="journal article" date="2020" name="ISME J.">
        <title>Uncovering the hidden diversity of litter-decomposition mechanisms in mushroom-forming fungi.</title>
        <authorList>
            <person name="Floudas D."/>
            <person name="Bentzer J."/>
            <person name="Ahren D."/>
            <person name="Johansson T."/>
            <person name="Persson P."/>
            <person name="Tunlid A."/>
        </authorList>
    </citation>
    <scope>NUCLEOTIDE SEQUENCE [LARGE SCALE GENOMIC DNA]</scope>
    <source>
        <strain evidence="9 10">CBS 146.42</strain>
    </source>
</reference>
<comment type="similarity">
    <text evidence="7">Belongs to the KAE1 / TsaD family.</text>
</comment>
<dbReference type="SUPFAM" id="SSF53067">
    <property type="entry name" value="Actin-like ATPase domain"/>
    <property type="match status" value="1"/>
</dbReference>
<dbReference type="PROSITE" id="PS01016">
    <property type="entry name" value="GLYCOPROTEASE"/>
    <property type="match status" value="1"/>
</dbReference>
<keyword evidence="10" id="KW-1185">Reference proteome</keyword>
<evidence type="ECO:0000313" key="10">
    <source>
        <dbReference type="Proteomes" id="UP000559027"/>
    </source>
</evidence>
<feature type="domain" description="Gcp-like" evidence="8">
    <location>
        <begin position="47"/>
        <end position="351"/>
    </location>
</feature>
<dbReference type="FunFam" id="3.30.420.40:FF:000012">
    <property type="entry name" value="tRNA N6-adenosine threonylcarbamoyltransferase"/>
    <property type="match status" value="1"/>
</dbReference>
<dbReference type="Proteomes" id="UP000559027">
    <property type="component" value="Unassembled WGS sequence"/>
</dbReference>